<feature type="domain" description="SHOCT" evidence="2">
    <location>
        <begin position="226"/>
        <end position="252"/>
    </location>
</feature>
<dbReference type="Proteomes" id="UP000009881">
    <property type="component" value="Unassembled WGS sequence"/>
</dbReference>
<dbReference type="eggNOG" id="ENOG502ZA0Y">
    <property type="taxonomic scope" value="Bacteria"/>
</dbReference>
<accession>K9HNB5</accession>
<organism evidence="3 4">
    <name type="scientific">Caenispirillum salinarum AK4</name>
    <dbReference type="NCBI Taxonomy" id="1238182"/>
    <lineage>
        <taxon>Bacteria</taxon>
        <taxon>Pseudomonadati</taxon>
        <taxon>Pseudomonadota</taxon>
        <taxon>Alphaproteobacteria</taxon>
        <taxon>Rhodospirillales</taxon>
        <taxon>Novispirillaceae</taxon>
        <taxon>Caenispirillum</taxon>
    </lineage>
</organism>
<keyword evidence="4" id="KW-1185">Reference proteome</keyword>
<dbReference type="RefSeq" id="WP_009539692.1">
    <property type="nucleotide sequence ID" value="NZ_ANHY01000005.1"/>
</dbReference>
<dbReference type="PATRIC" id="fig|1238182.3.peg.1245"/>
<evidence type="ECO:0000259" key="2">
    <source>
        <dbReference type="Pfam" id="PF09851"/>
    </source>
</evidence>
<sequence>MQEMPDLTPEGRRAVAEAANRHGVSQDAAAAALRALAAGQGTLAQFNHPELGGMVQWAQGGMVMIGDMFNNALKARVDALCQDLSARLRTATLVEPPAWSVATGGGGGGGWWPQDLGQPSSAGSQNDLRYALFPARQRLAVERNGRVTVYDTGDHVITGFGQQQQGGGGSATFTSQHGTVRLEALPVVSGGGGGGEAGAPAAGAAPEPKREAEAAPASGDDDIFGKIERLADLKAKGILSEQEFQAKKADLLKRL</sequence>
<dbReference type="Pfam" id="PF09851">
    <property type="entry name" value="SHOCT"/>
    <property type="match status" value="1"/>
</dbReference>
<evidence type="ECO:0000256" key="1">
    <source>
        <dbReference type="SAM" id="MobiDB-lite"/>
    </source>
</evidence>
<evidence type="ECO:0000313" key="3">
    <source>
        <dbReference type="EMBL" id="EKV31823.1"/>
    </source>
</evidence>
<gene>
    <name evidence="3" type="ORF">C882_3574</name>
</gene>
<dbReference type="AlphaFoldDB" id="K9HNB5"/>
<dbReference type="STRING" id="1238182.C882_3574"/>
<reference evidence="3 4" key="1">
    <citation type="journal article" date="2013" name="Genome Announc.">
        <title>Draft Genome Sequence of an Alphaproteobacterium, Caenispirillum salinarum AK4(T), Isolated from a Solar Saltern.</title>
        <authorList>
            <person name="Khatri I."/>
            <person name="Singh A."/>
            <person name="Korpole S."/>
            <person name="Pinnaka A.K."/>
            <person name="Subramanian S."/>
        </authorList>
    </citation>
    <scope>NUCLEOTIDE SEQUENCE [LARGE SCALE GENOMIC DNA]</scope>
    <source>
        <strain evidence="3 4">AK4</strain>
    </source>
</reference>
<dbReference type="InterPro" id="IPR018649">
    <property type="entry name" value="SHOCT"/>
</dbReference>
<name>K9HNB5_9PROT</name>
<feature type="region of interest" description="Disordered" evidence="1">
    <location>
        <begin position="191"/>
        <end position="221"/>
    </location>
</feature>
<protein>
    <recommendedName>
        <fullName evidence="2">SHOCT domain-containing protein</fullName>
    </recommendedName>
</protein>
<evidence type="ECO:0000313" key="4">
    <source>
        <dbReference type="Proteomes" id="UP000009881"/>
    </source>
</evidence>
<dbReference type="EMBL" id="ANHY01000005">
    <property type="protein sequence ID" value="EKV31823.1"/>
    <property type="molecule type" value="Genomic_DNA"/>
</dbReference>
<comment type="caution">
    <text evidence="3">The sequence shown here is derived from an EMBL/GenBank/DDBJ whole genome shotgun (WGS) entry which is preliminary data.</text>
</comment>
<proteinExistence type="predicted"/>